<name>A0A9P6H217_9AGAM</name>
<evidence type="ECO:0000313" key="1">
    <source>
        <dbReference type="EMBL" id="KAF9777822.1"/>
    </source>
</evidence>
<evidence type="ECO:0000313" key="2">
    <source>
        <dbReference type="Proteomes" id="UP000736335"/>
    </source>
</evidence>
<gene>
    <name evidence="1" type="ORF">BJ322DRAFT_1015426</name>
</gene>
<dbReference type="OrthoDB" id="3247418at2759"/>
<proteinExistence type="predicted"/>
<organism evidence="1 2">
    <name type="scientific">Thelephora terrestris</name>
    <dbReference type="NCBI Taxonomy" id="56493"/>
    <lineage>
        <taxon>Eukaryota</taxon>
        <taxon>Fungi</taxon>
        <taxon>Dikarya</taxon>
        <taxon>Basidiomycota</taxon>
        <taxon>Agaricomycotina</taxon>
        <taxon>Agaricomycetes</taxon>
        <taxon>Thelephorales</taxon>
        <taxon>Thelephoraceae</taxon>
        <taxon>Thelephora</taxon>
    </lineage>
</organism>
<dbReference type="AlphaFoldDB" id="A0A9P6H217"/>
<accession>A0A9P6H217</accession>
<sequence length="255" mass="29146">GDLEATFMTSVCRSSNLQALVDSCGLLNPAKPLLSAYNTIVNEDHRGTRLANEDHHPPTKPPRYETLDDESYRLLLQAFNEKFETVRYTSESDPIRVTRDVDKLEKVSIRGVVYAHERSLPRDSNVLFRRLGGLTSRVGRIQSIFCLRHPTPDGLMMQATYAIVREYLPFLDEAKQSQYTQFGFAGGFLCHRERWNRSHVVELTGIICHFAKFTLQGGFMHVLPLNKVRSLLPERTRTLTTLKMMDSYDLPSVIL</sequence>
<reference evidence="1" key="1">
    <citation type="journal article" date="2020" name="Nat. Commun.">
        <title>Large-scale genome sequencing of mycorrhizal fungi provides insights into the early evolution of symbiotic traits.</title>
        <authorList>
            <person name="Miyauchi S."/>
            <person name="Kiss E."/>
            <person name="Kuo A."/>
            <person name="Drula E."/>
            <person name="Kohler A."/>
            <person name="Sanchez-Garcia M."/>
            <person name="Morin E."/>
            <person name="Andreopoulos B."/>
            <person name="Barry K.W."/>
            <person name="Bonito G."/>
            <person name="Buee M."/>
            <person name="Carver A."/>
            <person name="Chen C."/>
            <person name="Cichocki N."/>
            <person name="Clum A."/>
            <person name="Culley D."/>
            <person name="Crous P.W."/>
            <person name="Fauchery L."/>
            <person name="Girlanda M."/>
            <person name="Hayes R.D."/>
            <person name="Keri Z."/>
            <person name="LaButti K."/>
            <person name="Lipzen A."/>
            <person name="Lombard V."/>
            <person name="Magnuson J."/>
            <person name="Maillard F."/>
            <person name="Murat C."/>
            <person name="Nolan M."/>
            <person name="Ohm R.A."/>
            <person name="Pangilinan J."/>
            <person name="Pereira M.F."/>
            <person name="Perotto S."/>
            <person name="Peter M."/>
            <person name="Pfister S."/>
            <person name="Riley R."/>
            <person name="Sitrit Y."/>
            <person name="Stielow J.B."/>
            <person name="Szollosi G."/>
            <person name="Zifcakova L."/>
            <person name="Stursova M."/>
            <person name="Spatafora J.W."/>
            <person name="Tedersoo L."/>
            <person name="Vaario L.M."/>
            <person name="Yamada A."/>
            <person name="Yan M."/>
            <person name="Wang P."/>
            <person name="Xu J."/>
            <person name="Bruns T."/>
            <person name="Baldrian P."/>
            <person name="Vilgalys R."/>
            <person name="Dunand C."/>
            <person name="Henrissat B."/>
            <person name="Grigoriev I.V."/>
            <person name="Hibbett D."/>
            <person name="Nagy L.G."/>
            <person name="Martin F.M."/>
        </authorList>
    </citation>
    <scope>NUCLEOTIDE SEQUENCE</scope>
    <source>
        <strain evidence="1">UH-Tt-Lm1</strain>
    </source>
</reference>
<dbReference type="EMBL" id="WIUZ02000027">
    <property type="protein sequence ID" value="KAF9777822.1"/>
    <property type="molecule type" value="Genomic_DNA"/>
</dbReference>
<feature type="non-terminal residue" evidence="1">
    <location>
        <position position="1"/>
    </location>
</feature>
<keyword evidence="2" id="KW-1185">Reference proteome</keyword>
<reference evidence="1" key="2">
    <citation type="submission" date="2020-11" db="EMBL/GenBank/DDBJ databases">
        <authorList>
            <consortium name="DOE Joint Genome Institute"/>
            <person name="Kuo A."/>
            <person name="Miyauchi S."/>
            <person name="Kiss E."/>
            <person name="Drula E."/>
            <person name="Kohler A."/>
            <person name="Sanchez-Garcia M."/>
            <person name="Andreopoulos B."/>
            <person name="Barry K.W."/>
            <person name="Bonito G."/>
            <person name="Buee M."/>
            <person name="Carver A."/>
            <person name="Chen C."/>
            <person name="Cichocki N."/>
            <person name="Clum A."/>
            <person name="Culley D."/>
            <person name="Crous P.W."/>
            <person name="Fauchery L."/>
            <person name="Girlanda M."/>
            <person name="Hayes R."/>
            <person name="Keri Z."/>
            <person name="Labutti K."/>
            <person name="Lipzen A."/>
            <person name="Lombard V."/>
            <person name="Magnuson J."/>
            <person name="Maillard F."/>
            <person name="Morin E."/>
            <person name="Murat C."/>
            <person name="Nolan M."/>
            <person name="Ohm R."/>
            <person name="Pangilinan J."/>
            <person name="Pereira M."/>
            <person name="Perotto S."/>
            <person name="Peter M."/>
            <person name="Riley R."/>
            <person name="Sitrit Y."/>
            <person name="Stielow B."/>
            <person name="Szollosi G."/>
            <person name="Zifcakova L."/>
            <person name="Stursova M."/>
            <person name="Spatafora J.W."/>
            <person name="Tedersoo L."/>
            <person name="Vaario L.-M."/>
            <person name="Yamada A."/>
            <person name="Yan M."/>
            <person name="Wang P."/>
            <person name="Xu J."/>
            <person name="Bruns T."/>
            <person name="Baldrian P."/>
            <person name="Vilgalys R."/>
            <person name="Henrissat B."/>
            <person name="Grigoriev I.V."/>
            <person name="Hibbett D."/>
            <person name="Nagy L.G."/>
            <person name="Martin F.M."/>
        </authorList>
    </citation>
    <scope>NUCLEOTIDE SEQUENCE</scope>
    <source>
        <strain evidence="1">UH-Tt-Lm1</strain>
    </source>
</reference>
<dbReference type="Proteomes" id="UP000736335">
    <property type="component" value="Unassembled WGS sequence"/>
</dbReference>
<protein>
    <submittedName>
        <fullName evidence="1">Uncharacterized protein</fullName>
    </submittedName>
</protein>
<comment type="caution">
    <text evidence="1">The sequence shown here is derived from an EMBL/GenBank/DDBJ whole genome shotgun (WGS) entry which is preliminary data.</text>
</comment>